<reference evidence="2 3" key="1">
    <citation type="submission" date="2023-07" db="EMBL/GenBank/DDBJ databases">
        <title>Sequencing the genomes of 1000 actinobacteria strains.</title>
        <authorList>
            <person name="Klenk H.-P."/>
        </authorList>
    </citation>
    <scope>NUCLEOTIDE SEQUENCE [LARGE SCALE GENOMIC DNA]</scope>
    <source>
        <strain evidence="2 3">DSM 45554</strain>
    </source>
</reference>
<sequence>MTSDDIAGQDLTADGDWRANKFFHRRPSAETLDWVAASLGRGSRVVGHSRLTGGVNSAVHRLTVERHGTRTFVVLRQYPAGSTALRTAMEVEIANLKVVAGSGLPVPTILATDVAGAATCGAPSLLMTRLPGHVHLDPAEHRPWIERIAEFAARLHSVDLPAPAFRPWADSWITPPGQFQVPVGAQKPAVWKAAFDALELPPPEDDAVFLHGDYLPVNLLWSRGKITGLTDWNSIHRGSRAIDVGQCRRYLASLYSPDWAEELRSLYASTAGVTLHPWWDLYSLLHHDDNAPQSISRQVAGRRPVDVSGMTARVEIAVGQALQRLG</sequence>
<dbReference type="PANTHER" id="PTHR21310">
    <property type="entry name" value="AMINOGLYCOSIDE PHOSPHOTRANSFERASE-RELATED-RELATED"/>
    <property type="match status" value="1"/>
</dbReference>
<dbReference type="InterPro" id="IPR011009">
    <property type="entry name" value="Kinase-like_dom_sf"/>
</dbReference>
<dbReference type="Pfam" id="PF01636">
    <property type="entry name" value="APH"/>
    <property type="match status" value="1"/>
</dbReference>
<proteinExistence type="predicted"/>
<evidence type="ECO:0000313" key="2">
    <source>
        <dbReference type="EMBL" id="MDR7383871.1"/>
    </source>
</evidence>
<dbReference type="Proteomes" id="UP001183585">
    <property type="component" value="Unassembled WGS sequence"/>
</dbReference>
<evidence type="ECO:0000313" key="3">
    <source>
        <dbReference type="Proteomes" id="UP001183585"/>
    </source>
</evidence>
<organism evidence="2 3">
    <name type="scientific">Promicromonospora iranensis</name>
    <dbReference type="NCBI Taxonomy" id="1105144"/>
    <lineage>
        <taxon>Bacteria</taxon>
        <taxon>Bacillati</taxon>
        <taxon>Actinomycetota</taxon>
        <taxon>Actinomycetes</taxon>
        <taxon>Micrococcales</taxon>
        <taxon>Promicromonosporaceae</taxon>
        <taxon>Promicromonospora</taxon>
    </lineage>
</organism>
<keyword evidence="2" id="KW-0418">Kinase</keyword>
<dbReference type="InterPro" id="IPR051678">
    <property type="entry name" value="AGP_Transferase"/>
</dbReference>
<name>A0ABU2CRA6_9MICO</name>
<dbReference type="RefSeq" id="WP_274995128.1">
    <property type="nucleotide sequence ID" value="NZ_JAJQQP010000008.1"/>
</dbReference>
<gene>
    <name evidence="2" type="ORF">J2S48_003386</name>
</gene>
<evidence type="ECO:0000259" key="1">
    <source>
        <dbReference type="Pfam" id="PF01636"/>
    </source>
</evidence>
<dbReference type="GO" id="GO:0016301">
    <property type="term" value="F:kinase activity"/>
    <property type="evidence" value="ECO:0007669"/>
    <property type="project" value="UniProtKB-KW"/>
</dbReference>
<dbReference type="EMBL" id="JAVDYE010000001">
    <property type="protein sequence ID" value="MDR7383871.1"/>
    <property type="molecule type" value="Genomic_DNA"/>
</dbReference>
<dbReference type="SUPFAM" id="SSF56112">
    <property type="entry name" value="Protein kinase-like (PK-like)"/>
    <property type="match status" value="1"/>
</dbReference>
<protein>
    <submittedName>
        <fullName evidence="2">Aminoglycoside phosphotransferase (APT) family kinase protein</fullName>
    </submittedName>
</protein>
<feature type="domain" description="Aminoglycoside phosphotransferase" evidence="1">
    <location>
        <begin position="58"/>
        <end position="268"/>
    </location>
</feature>
<dbReference type="InterPro" id="IPR002575">
    <property type="entry name" value="Aminoglycoside_PTrfase"/>
</dbReference>
<accession>A0ABU2CRA6</accession>
<keyword evidence="3" id="KW-1185">Reference proteome</keyword>
<dbReference type="Gene3D" id="3.90.1200.10">
    <property type="match status" value="1"/>
</dbReference>
<keyword evidence="2" id="KW-0808">Transferase</keyword>
<comment type="caution">
    <text evidence="2">The sequence shown here is derived from an EMBL/GenBank/DDBJ whole genome shotgun (WGS) entry which is preliminary data.</text>
</comment>